<reference evidence="1" key="1">
    <citation type="submission" date="2022-08" db="EMBL/GenBank/DDBJ databases">
        <title>Genome Sequence of Fusarium decemcellulare.</title>
        <authorList>
            <person name="Buettner E."/>
        </authorList>
    </citation>
    <scope>NUCLEOTIDE SEQUENCE</scope>
    <source>
        <strain evidence="1">Babe19</strain>
    </source>
</reference>
<dbReference type="Proteomes" id="UP001148629">
    <property type="component" value="Unassembled WGS sequence"/>
</dbReference>
<comment type="caution">
    <text evidence="1">The sequence shown here is derived from an EMBL/GenBank/DDBJ whole genome shotgun (WGS) entry which is preliminary data.</text>
</comment>
<accession>A0ACC1RVD2</accession>
<gene>
    <name evidence="1" type="ORF">NM208_g11142</name>
</gene>
<sequence length="541" mass="59149">MLPFASKALTRTRAAIALLTLLRVSSAAHIPRAASKCVENSSGALQVTADCIDPLYNSPVFDSETEESSPIPHRKVSGRFNGTNIDFNIYLPNDNWEGRFFHLVYPLQSSTADDHAIAFGADSGGYTVQASGALGYRADAALAKLSRKVARDYYKQPSRQIFGYSYGGSGGSLQTIGGIENTVGVWDGCVTLIQAVPMSNPNNWPIRALSGLVLTDKDKIKDVFSPGGSGDPSSLLNTAESAAFEETTALGVPREAWEDFEGVGQNRTQLWDSLMTLVVPAVEGADPTYVDDFWTKSGYLGTEKSPLGDFFRASLVEFNTTVTDVKADGGVAKEIVLKNAPANINTVGLRFTIQNKNGSPGVFDGSLDSKSRTILIRSGSNSAVLDDVTKGAELQVDNRWYLAVHTLHRHQVPPVESGFYGYDYLRKDGVPRYPQRDVLIAPKISKSASGGGTHTGDIKGKVIVMDNLLDFDAFPWHADWYKNQVKKALGSRFKDNYRLYYSDNADHFMGPVKAPISRRLVDFTGLFEQYLRDLSAWVEPR</sequence>
<protein>
    <submittedName>
        <fullName evidence="1">Uncharacterized protein</fullName>
    </submittedName>
</protein>
<proteinExistence type="predicted"/>
<organism evidence="1 2">
    <name type="scientific">Fusarium decemcellulare</name>
    <dbReference type="NCBI Taxonomy" id="57161"/>
    <lineage>
        <taxon>Eukaryota</taxon>
        <taxon>Fungi</taxon>
        <taxon>Dikarya</taxon>
        <taxon>Ascomycota</taxon>
        <taxon>Pezizomycotina</taxon>
        <taxon>Sordariomycetes</taxon>
        <taxon>Hypocreomycetidae</taxon>
        <taxon>Hypocreales</taxon>
        <taxon>Nectriaceae</taxon>
        <taxon>Fusarium</taxon>
        <taxon>Fusarium decemcellulare species complex</taxon>
    </lineage>
</organism>
<dbReference type="EMBL" id="JANRMS010001712">
    <property type="protein sequence ID" value="KAJ3526544.1"/>
    <property type="molecule type" value="Genomic_DNA"/>
</dbReference>
<evidence type="ECO:0000313" key="2">
    <source>
        <dbReference type="Proteomes" id="UP001148629"/>
    </source>
</evidence>
<keyword evidence="2" id="KW-1185">Reference proteome</keyword>
<name>A0ACC1RVD2_9HYPO</name>
<evidence type="ECO:0000313" key="1">
    <source>
        <dbReference type="EMBL" id="KAJ3526544.1"/>
    </source>
</evidence>